<sequence>MKLVDDEDVETIIALFCSIRNVNAESIELFAELADMEPVENVNGEKGPNNDGHSDHEGEDFSDPDLDEVLDDIENEGVDNDENVYDPSVENPTRGIFICNDSRAHMLSLDPDMAYASEFPKYLDIIPSHRLAVDFKSKELFARQQFTNKEDCVFSIK</sequence>
<dbReference type="Proteomes" id="UP000239757">
    <property type="component" value="Unassembled WGS sequence"/>
</dbReference>
<dbReference type="AlphaFoldDB" id="A0A2P5YAI9"/>
<name>A0A2P5YAI9_GOSBA</name>
<reference evidence="2 3" key="1">
    <citation type="submission" date="2015-01" db="EMBL/GenBank/DDBJ databases">
        <title>Genome of allotetraploid Gossypium barbadense reveals genomic plasticity and fiber elongation in cotton evolution.</title>
        <authorList>
            <person name="Chen X."/>
            <person name="Liu X."/>
            <person name="Zhao B."/>
            <person name="Zheng H."/>
            <person name="Hu Y."/>
            <person name="Lu G."/>
            <person name="Yang C."/>
            <person name="Chen J."/>
            <person name="Shan C."/>
            <person name="Zhang L."/>
            <person name="Zhou Y."/>
            <person name="Wang L."/>
            <person name="Guo W."/>
            <person name="Bai Y."/>
            <person name="Ruan J."/>
            <person name="Shangguan X."/>
            <person name="Mao Y."/>
            <person name="Jiang J."/>
            <person name="Zhu Y."/>
            <person name="Lei J."/>
            <person name="Kang H."/>
            <person name="Chen S."/>
            <person name="He X."/>
            <person name="Wang R."/>
            <person name="Wang Y."/>
            <person name="Chen J."/>
            <person name="Wang L."/>
            <person name="Yu S."/>
            <person name="Wang B."/>
            <person name="Wei J."/>
            <person name="Song S."/>
            <person name="Lu X."/>
            <person name="Gao Z."/>
            <person name="Gu W."/>
            <person name="Deng X."/>
            <person name="Ma D."/>
            <person name="Wang S."/>
            <person name="Liang W."/>
            <person name="Fang L."/>
            <person name="Cai C."/>
            <person name="Zhu X."/>
            <person name="Zhou B."/>
            <person name="Zhang Y."/>
            <person name="Chen Z."/>
            <person name="Xu S."/>
            <person name="Zhu R."/>
            <person name="Wang S."/>
            <person name="Zhang T."/>
            <person name="Zhao G."/>
        </authorList>
    </citation>
    <scope>NUCLEOTIDE SEQUENCE [LARGE SCALE GENOMIC DNA]</scope>
    <source>
        <strain evidence="3">cv. Xinhai21</strain>
        <tissue evidence="2">Leaf</tissue>
    </source>
</reference>
<accession>A0A2P5YAI9</accession>
<protein>
    <submittedName>
        <fullName evidence="2">Uncharacterized protein</fullName>
    </submittedName>
</protein>
<gene>
    <name evidence="2" type="ORF">GOBAR_AA08058</name>
</gene>
<proteinExistence type="predicted"/>
<evidence type="ECO:0000256" key="1">
    <source>
        <dbReference type="SAM" id="MobiDB-lite"/>
    </source>
</evidence>
<dbReference type="OrthoDB" id="10417701at2759"/>
<evidence type="ECO:0000313" key="3">
    <source>
        <dbReference type="Proteomes" id="UP000239757"/>
    </source>
</evidence>
<dbReference type="EMBL" id="KZ663463">
    <property type="protein sequence ID" value="PPS12595.1"/>
    <property type="molecule type" value="Genomic_DNA"/>
</dbReference>
<evidence type="ECO:0000313" key="2">
    <source>
        <dbReference type="EMBL" id="PPS12595.1"/>
    </source>
</evidence>
<organism evidence="2 3">
    <name type="scientific">Gossypium barbadense</name>
    <name type="common">Sea Island cotton</name>
    <name type="synonym">Hibiscus barbadensis</name>
    <dbReference type="NCBI Taxonomy" id="3634"/>
    <lineage>
        <taxon>Eukaryota</taxon>
        <taxon>Viridiplantae</taxon>
        <taxon>Streptophyta</taxon>
        <taxon>Embryophyta</taxon>
        <taxon>Tracheophyta</taxon>
        <taxon>Spermatophyta</taxon>
        <taxon>Magnoliopsida</taxon>
        <taxon>eudicotyledons</taxon>
        <taxon>Gunneridae</taxon>
        <taxon>Pentapetalae</taxon>
        <taxon>rosids</taxon>
        <taxon>malvids</taxon>
        <taxon>Malvales</taxon>
        <taxon>Malvaceae</taxon>
        <taxon>Malvoideae</taxon>
        <taxon>Gossypium</taxon>
    </lineage>
</organism>
<feature type="region of interest" description="Disordered" evidence="1">
    <location>
        <begin position="39"/>
        <end position="67"/>
    </location>
</feature>
<feature type="compositionally biased region" description="Acidic residues" evidence="1">
    <location>
        <begin position="57"/>
        <end position="67"/>
    </location>
</feature>